<dbReference type="GO" id="GO:0051879">
    <property type="term" value="F:Hsp90 protein binding"/>
    <property type="evidence" value="ECO:0007669"/>
    <property type="project" value="TreeGrafter"/>
</dbReference>
<protein>
    <recommendedName>
        <fullName evidence="2">Telomere length regulation protein conserved domain-containing protein</fullName>
    </recommendedName>
</protein>
<evidence type="ECO:0000313" key="4">
    <source>
        <dbReference type="EMBL" id="RWS17490.1"/>
    </source>
</evidence>
<dbReference type="Pfam" id="PF10193">
    <property type="entry name" value="Telomere_reg-2"/>
    <property type="match status" value="1"/>
</dbReference>
<dbReference type="GO" id="GO:0005829">
    <property type="term" value="C:cytosol"/>
    <property type="evidence" value="ECO:0007669"/>
    <property type="project" value="TreeGrafter"/>
</dbReference>
<dbReference type="Proteomes" id="UP000285301">
    <property type="component" value="Unassembled WGS sequence"/>
</dbReference>
<evidence type="ECO:0000256" key="1">
    <source>
        <dbReference type="ARBA" id="ARBA00006133"/>
    </source>
</evidence>
<dbReference type="InterPro" id="IPR051970">
    <property type="entry name" value="TEL2_Regulation"/>
</dbReference>
<dbReference type="EMBL" id="NCKU01000068">
    <property type="protein sequence ID" value="RWS17479.1"/>
    <property type="molecule type" value="Genomic_DNA"/>
</dbReference>
<sequence>MHRLTDAFKNGAEIDWNLLEEYNINSKLCSINENEHLIVCKSLLSRFEPNLINDKRKETIFDTFIVKDNINAFIIVFNYLMNEYEASLKRDKYLQLLCKFVFEGNTFENLLLKKCHTDSDDNSTFETILVSFPENVANQFHLNTPKKCLPIPYFTHLSKTIFKCLSKVRSALAESKSMSLRFISAVCGRILFNNHTDIVWKYIFYPLMIECQNDFIWRRISHRLVEYQNDRYLEHYMKPIFCSAPNFRCIFWLIDKYVERSEKLKYILTNKLLLAYCSDDNKVVRNVIQYLAVYSKVNFLEAVRNILNAWCNSLSIKHRSNAQHLYLASALVVASQYLKNGNFEEYKQEYTTAAVHGIELYLKCSITDVRNIGLFVGQTFLSSIQSDGPKLDFEIEDTPEIKRLKTIYNDSIEDDDENLNIFEEHQEIDEDKNHCMNGLIEENKPEWTILCLQSAADVIKANADTVPEIAVEFARILLYLDDTYNLNDFIILRFSAMVNLCVVSPQLVAEFLTSQFYERNISISRRLDILEVLAASCRQIANPSKTQTTKVKELSLPSKETSIDEENWKAVINARVKEKTKIIASKPREIEIDVNRFASVASYFFFPLMKNYDRLKVTLNLVEEDHYILGKLLYTLGITLHSAAQTWPSRQMGKSLLEFLWLFRYHQDAFVRQAVIYCLSVVITSVPSVYLFNELQNELLEFQKWLVDVMDKDPNAECAKRSFQALNLLKSFIQTNVT</sequence>
<organism evidence="3 5">
    <name type="scientific">Dinothrombium tinctorium</name>
    <dbReference type="NCBI Taxonomy" id="1965070"/>
    <lineage>
        <taxon>Eukaryota</taxon>
        <taxon>Metazoa</taxon>
        <taxon>Ecdysozoa</taxon>
        <taxon>Arthropoda</taxon>
        <taxon>Chelicerata</taxon>
        <taxon>Arachnida</taxon>
        <taxon>Acari</taxon>
        <taxon>Acariformes</taxon>
        <taxon>Trombidiformes</taxon>
        <taxon>Prostigmata</taxon>
        <taxon>Anystina</taxon>
        <taxon>Parasitengona</taxon>
        <taxon>Trombidioidea</taxon>
        <taxon>Trombidiidae</taxon>
        <taxon>Dinothrombium</taxon>
    </lineage>
</organism>
<evidence type="ECO:0000259" key="2">
    <source>
        <dbReference type="Pfam" id="PF10193"/>
    </source>
</evidence>
<dbReference type="Gene3D" id="1.25.40.720">
    <property type="entry name" value="Telomere length regulation protein 2, C-terminal domain"/>
    <property type="match status" value="2"/>
</dbReference>
<feature type="domain" description="Telomere length regulation protein conserved" evidence="2">
    <location>
        <begin position="435"/>
        <end position="536"/>
    </location>
</feature>
<dbReference type="PANTHER" id="PTHR15830">
    <property type="entry name" value="TELOMERE LENGTH REGULATION PROTEIN TEL2 FAMILY MEMBER"/>
    <property type="match status" value="1"/>
</dbReference>
<comment type="similarity">
    <text evidence="1">Belongs to the TEL2 family.</text>
</comment>
<dbReference type="AlphaFoldDB" id="A0A3S3PQY9"/>
<dbReference type="SUPFAM" id="SSF48371">
    <property type="entry name" value="ARM repeat"/>
    <property type="match status" value="1"/>
</dbReference>
<name>A0A3S3PQY9_9ACAR</name>
<accession>A0A3S3PQY9</accession>
<dbReference type="InterPro" id="IPR038528">
    <property type="entry name" value="TEL2_C_sf"/>
</dbReference>
<comment type="caution">
    <text evidence="3">The sequence shown here is derived from an EMBL/GenBank/DDBJ whole genome shotgun (WGS) entry which is preliminary data.</text>
</comment>
<gene>
    <name evidence="3" type="ORF">B4U79_10832</name>
    <name evidence="4" type="ORF">B4U79_11852</name>
</gene>
<dbReference type="InterPro" id="IPR016024">
    <property type="entry name" value="ARM-type_fold"/>
</dbReference>
<dbReference type="EMBL" id="NCKU01000067">
    <property type="protein sequence ID" value="RWS17490.1"/>
    <property type="molecule type" value="Genomic_DNA"/>
</dbReference>
<dbReference type="STRING" id="1965070.A0A3S3PQY9"/>
<evidence type="ECO:0000313" key="3">
    <source>
        <dbReference type="EMBL" id="RWS17479.1"/>
    </source>
</evidence>
<evidence type="ECO:0000313" key="5">
    <source>
        <dbReference type="Proteomes" id="UP000285301"/>
    </source>
</evidence>
<dbReference type="OrthoDB" id="4033880at2759"/>
<dbReference type="PANTHER" id="PTHR15830:SF10">
    <property type="entry name" value="TELOMERE LENGTH REGULATION PROTEIN TEL2 HOMOLOG"/>
    <property type="match status" value="1"/>
</dbReference>
<dbReference type="GO" id="GO:0042162">
    <property type="term" value="F:telomeric DNA binding"/>
    <property type="evidence" value="ECO:0007669"/>
    <property type="project" value="TreeGrafter"/>
</dbReference>
<proteinExistence type="inferred from homology"/>
<reference evidence="3" key="2">
    <citation type="submission" date="2018-11" db="EMBL/GenBank/DDBJ databases">
        <title>Trombidioid mite genomics.</title>
        <authorList>
            <person name="Dong X."/>
        </authorList>
    </citation>
    <scope>NUCLEOTIDE SEQUENCE</scope>
    <source>
        <strain evidence="3">UoL-WK</strain>
    </source>
</reference>
<dbReference type="GO" id="GO:0051083">
    <property type="term" value="P:'de novo' cotranslational protein folding"/>
    <property type="evidence" value="ECO:0007669"/>
    <property type="project" value="TreeGrafter"/>
</dbReference>
<keyword evidence="5" id="KW-1185">Reference proteome</keyword>
<dbReference type="InterPro" id="IPR019337">
    <property type="entry name" value="Telomere_length_regulation_dom"/>
</dbReference>
<reference evidence="3 5" key="1">
    <citation type="journal article" date="2018" name="Gigascience">
        <title>Genomes of trombidid mites reveal novel predicted allergens and laterally-transferred genes associated with secondary metabolism.</title>
        <authorList>
            <person name="Dong X."/>
            <person name="Chaisiri K."/>
            <person name="Xia D."/>
            <person name="Armstrong S.D."/>
            <person name="Fang Y."/>
            <person name="Donnelly M.J."/>
            <person name="Kadowaki T."/>
            <person name="McGarry J.W."/>
            <person name="Darby A.C."/>
            <person name="Makepeace B.L."/>
        </authorList>
    </citation>
    <scope>NUCLEOTIDE SEQUENCE [LARGE SCALE GENOMIC DNA]</scope>
    <source>
        <strain evidence="3">UoL-WK</strain>
    </source>
</reference>